<reference evidence="4" key="1">
    <citation type="submission" date="2017-03" db="EMBL/GenBank/DDBJ databases">
        <title>Genomes of endolithic fungi from Antarctica.</title>
        <authorList>
            <person name="Coleine C."/>
            <person name="Masonjones S."/>
            <person name="Stajich J.E."/>
        </authorList>
    </citation>
    <scope>NUCLEOTIDE SEQUENCE [LARGE SCALE GENOMIC DNA]</scope>
    <source>
        <strain evidence="4">CCFEE 5527</strain>
    </source>
</reference>
<evidence type="ECO:0000313" key="3">
    <source>
        <dbReference type="EMBL" id="OQO08928.1"/>
    </source>
</evidence>
<keyword evidence="2" id="KW-0812">Transmembrane</keyword>
<comment type="caution">
    <text evidence="3">The sequence shown here is derived from an EMBL/GenBank/DDBJ whole genome shotgun (WGS) entry which is preliminary data.</text>
</comment>
<feature type="transmembrane region" description="Helical" evidence="2">
    <location>
        <begin position="67"/>
        <end position="88"/>
    </location>
</feature>
<evidence type="ECO:0000256" key="1">
    <source>
        <dbReference type="SAM" id="MobiDB-lite"/>
    </source>
</evidence>
<feature type="transmembrane region" description="Helical" evidence="2">
    <location>
        <begin position="22"/>
        <end position="46"/>
    </location>
</feature>
<feature type="region of interest" description="Disordered" evidence="1">
    <location>
        <begin position="147"/>
        <end position="169"/>
    </location>
</feature>
<keyword evidence="4" id="KW-1185">Reference proteome</keyword>
<keyword evidence="2" id="KW-1133">Transmembrane helix</keyword>
<dbReference type="EMBL" id="NAJO01000011">
    <property type="protein sequence ID" value="OQO08928.1"/>
    <property type="molecule type" value="Genomic_DNA"/>
</dbReference>
<dbReference type="InParanoid" id="A0A1V8TCD7"/>
<gene>
    <name evidence="3" type="ORF">B0A48_05818</name>
</gene>
<feature type="transmembrane region" description="Helical" evidence="2">
    <location>
        <begin position="108"/>
        <end position="133"/>
    </location>
</feature>
<keyword evidence="2" id="KW-0472">Membrane</keyword>
<proteinExistence type="predicted"/>
<name>A0A1V8TCD7_9PEZI</name>
<evidence type="ECO:0000256" key="2">
    <source>
        <dbReference type="SAM" id="Phobius"/>
    </source>
</evidence>
<sequence>MASVVARDEGFGPQVGSLLMGILVYLAIVVLTIIASTALTFYTWGLAIGSARLIGRNLDLNSLSGQVLSILVIILPIVNAVFVFTDFSPIMPSDKSWRATFWRLLEKLGVLAASQVAAFATLAALLIASIWLYRGMREARRMYHERHGESVSKQSAEETGLVETPPDEA</sequence>
<dbReference type="Proteomes" id="UP000192596">
    <property type="component" value="Unassembled WGS sequence"/>
</dbReference>
<evidence type="ECO:0000313" key="4">
    <source>
        <dbReference type="Proteomes" id="UP000192596"/>
    </source>
</evidence>
<protein>
    <submittedName>
        <fullName evidence="3">Uncharacterized protein</fullName>
    </submittedName>
</protein>
<dbReference type="AlphaFoldDB" id="A0A1V8TCD7"/>
<organism evidence="3 4">
    <name type="scientific">Cryoendolithus antarcticus</name>
    <dbReference type="NCBI Taxonomy" id="1507870"/>
    <lineage>
        <taxon>Eukaryota</taxon>
        <taxon>Fungi</taxon>
        <taxon>Dikarya</taxon>
        <taxon>Ascomycota</taxon>
        <taxon>Pezizomycotina</taxon>
        <taxon>Dothideomycetes</taxon>
        <taxon>Dothideomycetidae</taxon>
        <taxon>Cladosporiales</taxon>
        <taxon>Cladosporiaceae</taxon>
        <taxon>Cryoendolithus</taxon>
    </lineage>
</organism>
<accession>A0A1V8TCD7</accession>